<dbReference type="NCBIfam" id="TIGR02595">
    <property type="entry name" value="PEP_CTERM"/>
    <property type="match status" value="1"/>
</dbReference>
<evidence type="ECO:0000256" key="2">
    <source>
        <dbReference type="SAM" id="SignalP"/>
    </source>
</evidence>
<gene>
    <name evidence="3" type="ORF">EV216_102136</name>
</gene>
<protein>
    <submittedName>
        <fullName evidence="3">Putative secreted protein</fullName>
    </submittedName>
</protein>
<dbReference type="EMBL" id="SLVM01000002">
    <property type="protein sequence ID" value="TCM87583.1"/>
    <property type="molecule type" value="Genomic_DNA"/>
</dbReference>
<dbReference type="AlphaFoldDB" id="A0A4R1Z2Z3"/>
<feature type="chain" id="PRO_5020406308" evidence="2">
    <location>
        <begin position="22"/>
        <end position="209"/>
    </location>
</feature>
<keyword evidence="1" id="KW-0812">Transmembrane</keyword>
<sequence length="209" mass="21517">MRKYLIAVATIGCMTAGGASAATFNGEFWDAPANSIDGPDFLSQAIAQAAGAPTATFTSTALSYGNAGANWAIGSLSDFLAADAGSIVGTNPANIQESVFRFTGFVSLNTGDNISVTSDDGFRLIIDGNTFLEYNGIRAPGSNSNANWAGPAGTYSMTMWFFEGNVTQVQLLSNLGDYAVAPVPVPAAGLLLLTGLGGMAALRRRRKAA</sequence>
<feature type="signal peptide" evidence="2">
    <location>
        <begin position="1"/>
        <end position="21"/>
    </location>
</feature>
<dbReference type="NCBIfam" id="TIGR03370">
    <property type="entry name" value="VPLPA-CTERM"/>
    <property type="match status" value="1"/>
</dbReference>
<keyword evidence="1" id="KW-0472">Membrane</keyword>
<dbReference type="Proteomes" id="UP000295277">
    <property type="component" value="Unassembled WGS sequence"/>
</dbReference>
<keyword evidence="4" id="KW-1185">Reference proteome</keyword>
<accession>A0A4R1Z2Z3</accession>
<feature type="transmembrane region" description="Helical" evidence="1">
    <location>
        <begin position="183"/>
        <end position="202"/>
    </location>
</feature>
<evidence type="ECO:0000313" key="4">
    <source>
        <dbReference type="Proteomes" id="UP000295277"/>
    </source>
</evidence>
<dbReference type="InterPro" id="IPR013424">
    <property type="entry name" value="Ice-binding_C"/>
</dbReference>
<dbReference type="OrthoDB" id="7874771at2"/>
<keyword evidence="1" id="KW-1133">Transmembrane helix</keyword>
<organism evidence="3 4">
    <name type="scientific">Rhodovulum steppense</name>
    <dbReference type="NCBI Taxonomy" id="540251"/>
    <lineage>
        <taxon>Bacteria</taxon>
        <taxon>Pseudomonadati</taxon>
        <taxon>Pseudomonadota</taxon>
        <taxon>Alphaproteobacteria</taxon>
        <taxon>Rhodobacterales</taxon>
        <taxon>Paracoccaceae</taxon>
        <taxon>Rhodovulum</taxon>
    </lineage>
</organism>
<comment type="caution">
    <text evidence="3">The sequence shown here is derived from an EMBL/GenBank/DDBJ whole genome shotgun (WGS) entry which is preliminary data.</text>
</comment>
<dbReference type="InterPro" id="IPR022472">
    <property type="entry name" value="VPLPA-CTERM"/>
</dbReference>
<reference evidence="3 4" key="1">
    <citation type="submission" date="2019-03" db="EMBL/GenBank/DDBJ databases">
        <title>Genomic Encyclopedia of Type Strains, Phase IV (KMG-IV): sequencing the most valuable type-strain genomes for metagenomic binning, comparative biology and taxonomic classification.</title>
        <authorList>
            <person name="Goeker M."/>
        </authorList>
    </citation>
    <scope>NUCLEOTIDE SEQUENCE [LARGE SCALE GENOMIC DNA]</scope>
    <source>
        <strain evidence="3 4">DSM 21153</strain>
    </source>
</reference>
<proteinExistence type="predicted"/>
<keyword evidence="2" id="KW-0732">Signal</keyword>
<evidence type="ECO:0000256" key="1">
    <source>
        <dbReference type="SAM" id="Phobius"/>
    </source>
</evidence>
<name>A0A4R1Z2Z3_9RHOB</name>
<evidence type="ECO:0000313" key="3">
    <source>
        <dbReference type="EMBL" id="TCM87583.1"/>
    </source>
</evidence>
<dbReference type="RefSeq" id="WP_132693349.1">
    <property type="nucleotide sequence ID" value="NZ_SLVM01000002.1"/>
</dbReference>